<sequence length="231" mass="26958">MSTIFDTHWPWMGIGIACVLIILLFFTNTLRSDLRVNRWYDPFWLAWFSSTAYFIHNFEEYGIDLFGRHFEFPHLMTQTMHITPEISFFTMINIPLIWIAGPILAMMSKHRPVISLIMTGLMFTNALSHIVPLISSGMYTSGLFTSIVIFIPGSLWIYYIRFIKGNLRWSILIVSLIPPIITQGLLMLSILMYRNDFLNDTTVTVFELLNGCLFIIIAFIMEKSFKRKYKN</sequence>
<accession>A0A0H2VE27</accession>
<dbReference type="eggNOG" id="ENOG502ZYD0">
    <property type="taxonomic scope" value="Bacteria"/>
</dbReference>
<reference evidence="2 3" key="1">
    <citation type="journal article" date="2003" name="Mol. Microbiol.">
        <title>Genome-based analysis of virulence genes in a non-biofilm-forming Staphylococcus epidermidis strain (ATCC 12228).</title>
        <authorList>
            <person name="Zhang Y.Q."/>
            <person name="Ren S.X."/>
            <person name="Li H.L."/>
            <person name="Wang Y.X."/>
            <person name="Fu G."/>
            <person name="Yang J."/>
            <person name="Qin Z.Q."/>
            <person name="Miao Y.G."/>
            <person name="Wang W.Y."/>
            <person name="Chen R.S."/>
            <person name="Shen Y."/>
            <person name="Chen Z."/>
            <person name="Yuan Z.H."/>
            <person name="Zhao G.P."/>
            <person name="Qu D."/>
            <person name="Danchin A."/>
            <person name="Wen Y.M."/>
        </authorList>
    </citation>
    <scope>NUCLEOTIDE SEQUENCE [LARGE SCALE GENOMIC DNA]</scope>
    <source>
        <strain evidence="3">ATCC 12228 / FDA PCI 1200</strain>
    </source>
</reference>
<dbReference type="Pfam" id="PF13787">
    <property type="entry name" value="HXXEE"/>
    <property type="match status" value="1"/>
</dbReference>
<evidence type="ECO:0000313" key="3">
    <source>
        <dbReference type="Proteomes" id="UP000001411"/>
    </source>
</evidence>
<dbReference type="OrthoDB" id="5195477at2"/>
<evidence type="ECO:0008006" key="4">
    <source>
        <dbReference type="Google" id="ProtNLM"/>
    </source>
</evidence>
<feature type="transmembrane region" description="Helical" evidence="1">
    <location>
        <begin position="42"/>
        <end position="58"/>
    </location>
</feature>
<feature type="transmembrane region" description="Helical" evidence="1">
    <location>
        <begin position="113"/>
        <end position="131"/>
    </location>
</feature>
<dbReference type="RefSeq" id="WP_002505904.1">
    <property type="nucleotide sequence ID" value="NC_004461.1"/>
</dbReference>
<keyword evidence="1" id="KW-0472">Membrane</keyword>
<keyword evidence="1" id="KW-0812">Transmembrane</keyword>
<feature type="transmembrane region" description="Helical" evidence="1">
    <location>
        <begin position="12"/>
        <end position="30"/>
    </location>
</feature>
<evidence type="ECO:0000313" key="2">
    <source>
        <dbReference type="EMBL" id="AAO03689.1"/>
    </source>
</evidence>
<feature type="transmembrane region" description="Helical" evidence="1">
    <location>
        <begin position="86"/>
        <end position="106"/>
    </location>
</feature>
<dbReference type="HOGENOM" id="CLU_087035_0_0_9"/>
<evidence type="ECO:0000256" key="1">
    <source>
        <dbReference type="SAM" id="Phobius"/>
    </source>
</evidence>
<feature type="transmembrane region" description="Helical" evidence="1">
    <location>
        <begin position="137"/>
        <end position="159"/>
    </location>
</feature>
<dbReference type="AlphaFoldDB" id="A0A0H2VE27"/>
<feature type="transmembrane region" description="Helical" evidence="1">
    <location>
        <begin position="203"/>
        <end position="221"/>
    </location>
</feature>
<dbReference type="PATRIC" id="fig|176280.10.peg.86"/>
<name>A0A0H2VE27_STAES</name>
<gene>
    <name evidence="2" type="ordered locus">SE_0092</name>
</gene>
<protein>
    <recommendedName>
        <fullName evidence="4">HXXEE domain-containing protein</fullName>
    </recommendedName>
</protein>
<dbReference type="EMBL" id="AE015929">
    <property type="protein sequence ID" value="AAO03689.1"/>
    <property type="molecule type" value="Genomic_DNA"/>
</dbReference>
<proteinExistence type="predicted"/>
<dbReference type="Proteomes" id="UP000001411">
    <property type="component" value="Chromosome"/>
</dbReference>
<organism evidence="2 3">
    <name type="scientific">Staphylococcus epidermidis (strain ATCC 12228 / FDA PCI 1200)</name>
    <dbReference type="NCBI Taxonomy" id="176280"/>
    <lineage>
        <taxon>Bacteria</taxon>
        <taxon>Bacillati</taxon>
        <taxon>Bacillota</taxon>
        <taxon>Bacilli</taxon>
        <taxon>Bacillales</taxon>
        <taxon>Staphylococcaceae</taxon>
        <taxon>Staphylococcus</taxon>
    </lineage>
</organism>
<dbReference type="KEGG" id="sep:SE_0092"/>
<dbReference type="InterPro" id="IPR025671">
    <property type="entry name" value="HXXEE"/>
</dbReference>
<keyword evidence="1" id="KW-1133">Transmembrane helix</keyword>
<feature type="transmembrane region" description="Helical" evidence="1">
    <location>
        <begin position="171"/>
        <end position="191"/>
    </location>
</feature>